<reference evidence="3 4" key="1">
    <citation type="submission" date="2023-07" db="EMBL/GenBank/DDBJ databases">
        <title>Genomic Encyclopedia of Type Strains, Phase IV (KMG-IV): sequencing the most valuable type-strain genomes for metagenomic binning, comparative biology and taxonomic classification.</title>
        <authorList>
            <person name="Goeker M."/>
        </authorList>
    </citation>
    <scope>NUCLEOTIDE SEQUENCE [LARGE SCALE GENOMIC DNA]</scope>
    <source>
        <strain evidence="3 4">DSM 1112</strain>
    </source>
</reference>
<dbReference type="EMBL" id="JAUSVF010000001">
    <property type="protein sequence ID" value="MDQ0318953.1"/>
    <property type="molecule type" value="Genomic_DNA"/>
</dbReference>
<name>A0ABU0BM06_9HYPH</name>
<dbReference type="Gene3D" id="3.40.50.2300">
    <property type="match status" value="1"/>
</dbReference>
<accession>A0ABU0BM06</accession>
<evidence type="ECO:0000313" key="4">
    <source>
        <dbReference type="Proteomes" id="UP001230207"/>
    </source>
</evidence>
<evidence type="ECO:0000313" key="3">
    <source>
        <dbReference type="EMBL" id="MDQ0318953.1"/>
    </source>
</evidence>
<feature type="domain" description="Phosphotyrosine protein phosphatase I" evidence="2">
    <location>
        <begin position="15"/>
        <end position="151"/>
    </location>
</feature>
<dbReference type="Proteomes" id="UP001230207">
    <property type="component" value="Unassembled WGS sequence"/>
</dbReference>
<dbReference type="RefSeq" id="WP_307227447.1">
    <property type="nucleotide sequence ID" value="NZ_JAUSVF010000001.1"/>
</dbReference>
<protein>
    <submittedName>
        <fullName evidence="3">Protein-tyrosine-phosphatase</fullName>
    </submittedName>
</protein>
<organism evidence="3 4">
    <name type="scientific">Pararhizobium capsulatum DSM 1112</name>
    <dbReference type="NCBI Taxonomy" id="1121113"/>
    <lineage>
        <taxon>Bacteria</taxon>
        <taxon>Pseudomonadati</taxon>
        <taxon>Pseudomonadota</taxon>
        <taxon>Alphaproteobacteria</taxon>
        <taxon>Hyphomicrobiales</taxon>
        <taxon>Rhizobiaceae</taxon>
        <taxon>Rhizobium/Agrobacterium group</taxon>
        <taxon>Pararhizobium</taxon>
    </lineage>
</organism>
<keyword evidence="1" id="KW-0059">Arsenical resistance</keyword>
<gene>
    <name evidence="3" type="ORF">QO002_001091</name>
</gene>
<dbReference type="SUPFAM" id="SSF52788">
    <property type="entry name" value="Phosphotyrosine protein phosphatases I"/>
    <property type="match status" value="1"/>
</dbReference>
<keyword evidence="4" id="KW-1185">Reference proteome</keyword>
<dbReference type="SMART" id="SM00226">
    <property type="entry name" value="LMWPc"/>
    <property type="match status" value="1"/>
</dbReference>
<sequence>MAVASELAVERKPPRSILFMCGMNAIRSPMAEVLAKSLLPQGTYVASAGVRIGERDPFVDVVLDELGLTAGRHQPHTLDELEDDYFDMIVTLAPEAHHAALELTRSMAIDVVYWPTPDPTVATGTREQIVTAYREVRDHLAALIRHRLLGQTPAKMR</sequence>
<evidence type="ECO:0000259" key="2">
    <source>
        <dbReference type="SMART" id="SM00226"/>
    </source>
</evidence>
<dbReference type="PANTHER" id="PTHR43428:SF1">
    <property type="entry name" value="ARSENATE REDUCTASE"/>
    <property type="match status" value="1"/>
</dbReference>
<comment type="caution">
    <text evidence="3">The sequence shown here is derived from an EMBL/GenBank/DDBJ whole genome shotgun (WGS) entry which is preliminary data.</text>
</comment>
<dbReference type="PANTHER" id="PTHR43428">
    <property type="entry name" value="ARSENATE REDUCTASE"/>
    <property type="match status" value="1"/>
</dbReference>
<dbReference type="Pfam" id="PF01451">
    <property type="entry name" value="LMWPc"/>
    <property type="match status" value="1"/>
</dbReference>
<proteinExistence type="predicted"/>
<dbReference type="InterPro" id="IPR036196">
    <property type="entry name" value="Ptyr_pPase_sf"/>
</dbReference>
<evidence type="ECO:0000256" key="1">
    <source>
        <dbReference type="ARBA" id="ARBA00022849"/>
    </source>
</evidence>
<dbReference type="InterPro" id="IPR023485">
    <property type="entry name" value="Ptyr_pPase"/>
</dbReference>